<keyword evidence="3 7" id="KW-0812">Transmembrane</keyword>
<evidence type="ECO:0000256" key="4">
    <source>
        <dbReference type="ARBA" id="ARBA00022989"/>
    </source>
</evidence>
<feature type="transmembrane region" description="Helical" evidence="7">
    <location>
        <begin position="93"/>
        <end position="113"/>
    </location>
</feature>
<evidence type="ECO:0000256" key="2">
    <source>
        <dbReference type="ARBA" id="ARBA00007362"/>
    </source>
</evidence>
<feature type="transmembrane region" description="Helical" evidence="7">
    <location>
        <begin position="67"/>
        <end position="87"/>
    </location>
</feature>
<evidence type="ECO:0000256" key="7">
    <source>
        <dbReference type="SAM" id="Phobius"/>
    </source>
</evidence>
<feature type="compositionally biased region" description="Basic and acidic residues" evidence="6">
    <location>
        <begin position="304"/>
        <end position="320"/>
    </location>
</feature>
<dbReference type="InterPro" id="IPR000620">
    <property type="entry name" value="EamA_dom"/>
</dbReference>
<accession>A0ABY9VYK8</accession>
<keyword evidence="10" id="KW-1185">Reference proteome</keyword>
<feature type="transmembrane region" description="Helical" evidence="7">
    <location>
        <begin position="210"/>
        <end position="228"/>
    </location>
</feature>
<reference evidence="9 10" key="1">
    <citation type="submission" date="2023-09" db="EMBL/GenBank/DDBJ databases">
        <title>Genome completion map analysis of the actinomycetes C11-1.</title>
        <authorList>
            <person name="Qin P."/>
            <person name="Guan P."/>
        </authorList>
    </citation>
    <scope>NUCLEOTIDE SEQUENCE [LARGE SCALE GENOMIC DNA]</scope>
    <source>
        <strain evidence="9 10">C11-1</strain>
    </source>
</reference>
<comment type="subcellular location">
    <subcellularLocation>
        <location evidence="1">Membrane</location>
        <topology evidence="1">Multi-pass membrane protein</topology>
    </subcellularLocation>
</comment>
<feature type="transmembrane region" description="Helical" evidence="7">
    <location>
        <begin position="37"/>
        <end position="55"/>
    </location>
</feature>
<dbReference type="PANTHER" id="PTHR32322">
    <property type="entry name" value="INNER MEMBRANE TRANSPORTER"/>
    <property type="match status" value="1"/>
</dbReference>
<proteinExistence type="inferred from homology"/>
<dbReference type="PANTHER" id="PTHR32322:SF2">
    <property type="entry name" value="EAMA DOMAIN-CONTAINING PROTEIN"/>
    <property type="match status" value="1"/>
</dbReference>
<organism evidence="9 10">
    <name type="scientific">Streptomyces durocortorensis</name>
    <dbReference type="NCBI Taxonomy" id="2811104"/>
    <lineage>
        <taxon>Bacteria</taxon>
        <taxon>Bacillati</taxon>
        <taxon>Actinomycetota</taxon>
        <taxon>Actinomycetes</taxon>
        <taxon>Kitasatosporales</taxon>
        <taxon>Streptomycetaceae</taxon>
        <taxon>Streptomyces</taxon>
    </lineage>
</organism>
<comment type="similarity">
    <text evidence="2">Belongs to the EamA transporter family.</text>
</comment>
<evidence type="ECO:0000256" key="1">
    <source>
        <dbReference type="ARBA" id="ARBA00004141"/>
    </source>
</evidence>
<dbReference type="Pfam" id="PF00892">
    <property type="entry name" value="EamA"/>
    <property type="match status" value="2"/>
</dbReference>
<evidence type="ECO:0000313" key="9">
    <source>
        <dbReference type="EMBL" id="WNF28688.1"/>
    </source>
</evidence>
<evidence type="ECO:0000259" key="8">
    <source>
        <dbReference type="Pfam" id="PF00892"/>
    </source>
</evidence>
<dbReference type="EMBL" id="CP134500">
    <property type="protein sequence ID" value="WNF28688.1"/>
    <property type="molecule type" value="Genomic_DNA"/>
</dbReference>
<feature type="transmembrane region" description="Helical" evidence="7">
    <location>
        <begin position="264"/>
        <end position="281"/>
    </location>
</feature>
<evidence type="ECO:0000313" key="10">
    <source>
        <dbReference type="Proteomes" id="UP001303236"/>
    </source>
</evidence>
<feature type="domain" description="EamA" evidence="8">
    <location>
        <begin position="146"/>
        <end position="280"/>
    </location>
</feature>
<evidence type="ECO:0000256" key="6">
    <source>
        <dbReference type="SAM" id="MobiDB-lite"/>
    </source>
</evidence>
<dbReference type="Proteomes" id="UP001303236">
    <property type="component" value="Chromosome"/>
</dbReference>
<gene>
    <name evidence="9" type="ORF">RI138_18650</name>
</gene>
<feature type="transmembrane region" description="Helical" evidence="7">
    <location>
        <begin position="120"/>
        <end position="139"/>
    </location>
</feature>
<evidence type="ECO:0000256" key="3">
    <source>
        <dbReference type="ARBA" id="ARBA00022692"/>
    </source>
</evidence>
<feature type="compositionally biased region" description="Pro residues" evidence="6">
    <location>
        <begin position="341"/>
        <end position="357"/>
    </location>
</feature>
<feature type="transmembrane region" description="Helical" evidence="7">
    <location>
        <begin position="176"/>
        <end position="198"/>
    </location>
</feature>
<dbReference type="SUPFAM" id="SSF103481">
    <property type="entry name" value="Multidrug resistance efflux transporter EmrE"/>
    <property type="match status" value="2"/>
</dbReference>
<name>A0ABY9VYK8_9ACTN</name>
<feature type="transmembrane region" description="Helical" evidence="7">
    <location>
        <begin position="235"/>
        <end position="258"/>
    </location>
</feature>
<keyword evidence="5 7" id="KW-0472">Membrane</keyword>
<sequence length="364" mass="37288">MPDQRPVTTAAVTALAPAVWGSTYLITTEFLPPDRPLLASTVRALPAGLVLLAVTRVLPRGIWWVRAAVLGILNIGAFFYFLFLAAYHLPGGVAALVMTVQPMIVLLLGPLLLDARIRPAHLAACVIAAGGVALLVLQPGAGLDLVGVIAGLLGAVSMAGGIVLTKRWGRPEGVSLFAFTGWQLTAGGLFLLPVTLLGESLPDRLTWGNVGGFGYLSIVGALLAYAVWFNGLARLPALAASFLSFASPLCATVLGYLFMGQTLGPLQLLGAAGVVGAVVLAQRGTPSEAARPPGSATSSAEGGPHGDDEEHQHEHGRHDAVSGLRVHPSSVTAPLTGPAARPAPPRSAAAPPEPPSPGGCSVRE</sequence>
<protein>
    <submittedName>
        <fullName evidence="9">EamA family transporter</fullName>
    </submittedName>
</protein>
<feature type="domain" description="EamA" evidence="8">
    <location>
        <begin position="14"/>
        <end position="136"/>
    </location>
</feature>
<keyword evidence="4 7" id="KW-1133">Transmembrane helix</keyword>
<dbReference type="InterPro" id="IPR050638">
    <property type="entry name" value="AA-Vitamin_Transporters"/>
</dbReference>
<feature type="transmembrane region" description="Helical" evidence="7">
    <location>
        <begin position="145"/>
        <end position="164"/>
    </location>
</feature>
<feature type="region of interest" description="Disordered" evidence="6">
    <location>
        <begin position="285"/>
        <end position="364"/>
    </location>
</feature>
<evidence type="ECO:0000256" key="5">
    <source>
        <dbReference type="ARBA" id="ARBA00023136"/>
    </source>
</evidence>
<dbReference type="InterPro" id="IPR037185">
    <property type="entry name" value="EmrE-like"/>
</dbReference>